<reference evidence="8 9" key="1">
    <citation type="journal article" date="2016" name="Nat. Commun.">
        <title>Thousands of microbial genomes shed light on interconnected biogeochemical processes in an aquifer system.</title>
        <authorList>
            <person name="Anantharaman K."/>
            <person name="Brown C.T."/>
            <person name="Hug L.A."/>
            <person name="Sharon I."/>
            <person name="Castelle C.J."/>
            <person name="Probst A.J."/>
            <person name="Thomas B.C."/>
            <person name="Singh A."/>
            <person name="Wilkins M.J."/>
            <person name="Karaoz U."/>
            <person name="Brodie E.L."/>
            <person name="Williams K.H."/>
            <person name="Hubbard S.S."/>
            <person name="Banfield J.F."/>
        </authorList>
    </citation>
    <scope>NUCLEOTIDE SEQUENCE [LARGE SCALE GENOMIC DNA]</scope>
</reference>
<dbReference type="InterPro" id="IPR015424">
    <property type="entry name" value="PyrdxlP-dep_Trfase"/>
</dbReference>
<evidence type="ECO:0000256" key="3">
    <source>
        <dbReference type="ARBA" id="ARBA00012239"/>
    </source>
</evidence>
<dbReference type="SUPFAM" id="SSF53383">
    <property type="entry name" value="PLP-dependent transferases"/>
    <property type="match status" value="1"/>
</dbReference>
<dbReference type="GO" id="GO:0031071">
    <property type="term" value="F:cysteine desulfurase activity"/>
    <property type="evidence" value="ECO:0007669"/>
    <property type="project" value="UniProtKB-EC"/>
</dbReference>
<dbReference type="STRING" id="1798383.A3D78_07710"/>
<dbReference type="InterPro" id="IPR015421">
    <property type="entry name" value="PyrdxlP-dep_Trfase_major"/>
</dbReference>
<comment type="catalytic activity">
    <reaction evidence="6">
        <text>(sulfur carrier)-H + L-cysteine = (sulfur carrier)-SH + L-alanine</text>
        <dbReference type="Rhea" id="RHEA:43892"/>
        <dbReference type="Rhea" id="RHEA-COMP:14737"/>
        <dbReference type="Rhea" id="RHEA-COMP:14739"/>
        <dbReference type="ChEBI" id="CHEBI:29917"/>
        <dbReference type="ChEBI" id="CHEBI:35235"/>
        <dbReference type="ChEBI" id="CHEBI:57972"/>
        <dbReference type="ChEBI" id="CHEBI:64428"/>
        <dbReference type="EC" id="2.8.1.7"/>
    </reaction>
</comment>
<gene>
    <name evidence="8" type="ORF">A3D78_07710</name>
</gene>
<comment type="cofactor">
    <cofactor evidence="1">
        <name>pyridoxal 5'-phosphate</name>
        <dbReference type="ChEBI" id="CHEBI:597326"/>
    </cofactor>
</comment>
<dbReference type="AlphaFoldDB" id="A0A1F5ZW11"/>
<evidence type="ECO:0000259" key="7">
    <source>
        <dbReference type="Pfam" id="PF00266"/>
    </source>
</evidence>
<dbReference type="InterPro" id="IPR015422">
    <property type="entry name" value="PyrdxlP-dep_Trfase_small"/>
</dbReference>
<dbReference type="EC" id="2.8.1.7" evidence="3"/>
<evidence type="ECO:0000256" key="6">
    <source>
        <dbReference type="ARBA" id="ARBA00050776"/>
    </source>
</evidence>
<dbReference type="PANTHER" id="PTHR43586">
    <property type="entry name" value="CYSTEINE DESULFURASE"/>
    <property type="match status" value="1"/>
</dbReference>
<dbReference type="InterPro" id="IPR000192">
    <property type="entry name" value="Aminotrans_V_dom"/>
</dbReference>
<sequence>MFDVQKIRQDFPIINKKINGKPLVYLDSTASSLKPHQVISAENKYYEDYGVNIFRGVYSLSETATEKYEEARKIVAGFIGSSDEREVVFTRNATEAVNLAASSWGRSSLNQGENLVSTVMEHHANIVPWQEICREKKAELRFIDIVNLGQLDLDNLAQLIDQKTRLVALTYVSNVLGTINPVKNIINNIKSINSRTLILLDAAQAVPHLKVNVADLGADFIVFSGHKMLAPTGIGVLWGKYDVLQNMPPYQTGGEMIREVYLDHTIYNEIPYKFEAGTPNIAGTLGLAEAVRYLTGLGMNNVRNHEIEIVDYALNQLGKIKEITIYGPIKARDRGGVIAFNVKGIHPHDLAQILDTDNICIRSGHHCAMPLHQRLNIPASCRASFYIYNTRDEVDKLAEGIQKAQKILTTKD</sequence>
<keyword evidence="4" id="KW-0808">Transferase</keyword>
<dbReference type="Gene3D" id="3.40.640.10">
    <property type="entry name" value="Type I PLP-dependent aspartate aminotransferase-like (Major domain)"/>
    <property type="match status" value="1"/>
</dbReference>
<evidence type="ECO:0000313" key="9">
    <source>
        <dbReference type="Proteomes" id="UP000176253"/>
    </source>
</evidence>
<keyword evidence="5" id="KW-0663">Pyridoxal phosphate</keyword>
<dbReference type="Gene3D" id="3.90.1150.10">
    <property type="entry name" value="Aspartate Aminotransferase, domain 1"/>
    <property type="match status" value="1"/>
</dbReference>
<name>A0A1F5ZW11_9BACT</name>
<evidence type="ECO:0000256" key="5">
    <source>
        <dbReference type="ARBA" id="ARBA00022898"/>
    </source>
</evidence>
<proteinExistence type="inferred from homology"/>
<comment type="similarity">
    <text evidence="2">Belongs to the class-V pyridoxal-phosphate-dependent aminotransferase family. Csd subfamily.</text>
</comment>
<dbReference type="EMBL" id="MFJM01000055">
    <property type="protein sequence ID" value="OGG16659.1"/>
    <property type="molecule type" value="Genomic_DNA"/>
</dbReference>
<dbReference type="Pfam" id="PF00266">
    <property type="entry name" value="Aminotran_5"/>
    <property type="match status" value="1"/>
</dbReference>
<evidence type="ECO:0000256" key="4">
    <source>
        <dbReference type="ARBA" id="ARBA00022679"/>
    </source>
</evidence>
<evidence type="ECO:0000256" key="2">
    <source>
        <dbReference type="ARBA" id="ARBA00010447"/>
    </source>
</evidence>
<dbReference type="CDD" id="cd06453">
    <property type="entry name" value="SufS_like"/>
    <property type="match status" value="1"/>
</dbReference>
<feature type="domain" description="Aminotransferase class V" evidence="7">
    <location>
        <begin position="24"/>
        <end position="397"/>
    </location>
</feature>
<dbReference type="InterPro" id="IPR010970">
    <property type="entry name" value="Cys_dSase_SufS"/>
</dbReference>
<comment type="caution">
    <text evidence="8">The sequence shown here is derived from an EMBL/GenBank/DDBJ whole genome shotgun (WGS) entry which is preliminary data.</text>
</comment>
<organism evidence="8 9">
    <name type="scientific">Candidatus Gottesmanbacteria bacterium RIFCSPHIGHO2_02_FULL_39_14</name>
    <dbReference type="NCBI Taxonomy" id="1798383"/>
    <lineage>
        <taxon>Bacteria</taxon>
        <taxon>Candidatus Gottesmaniibacteriota</taxon>
    </lineage>
</organism>
<dbReference type="Proteomes" id="UP000176253">
    <property type="component" value="Unassembled WGS sequence"/>
</dbReference>
<dbReference type="PANTHER" id="PTHR43586:SF8">
    <property type="entry name" value="CYSTEINE DESULFURASE 1, CHLOROPLASTIC"/>
    <property type="match status" value="1"/>
</dbReference>
<dbReference type="GO" id="GO:0006534">
    <property type="term" value="P:cysteine metabolic process"/>
    <property type="evidence" value="ECO:0007669"/>
    <property type="project" value="InterPro"/>
</dbReference>
<accession>A0A1F5ZW11</accession>
<evidence type="ECO:0000313" key="8">
    <source>
        <dbReference type="EMBL" id="OGG16659.1"/>
    </source>
</evidence>
<evidence type="ECO:0000256" key="1">
    <source>
        <dbReference type="ARBA" id="ARBA00001933"/>
    </source>
</evidence>
<protein>
    <recommendedName>
        <fullName evidence="3">cysteine desulfurase</fullName>
        <ecNumber evidence="3">2.8.1.7</ecNumber>
    </recommendedName>
</protein>
<dbReference type="GO" id="GO:0030170">
    <property type="term" value="F:pyridoxal phosphate binding"/>
    <property type="evidence" value="ECO:0007669"/>
    <property type="project" value="InterPro"/>
</dbReference>
<dbReference type="NCBIfam" id="TIGR01979">
    <property type="entry name" value="sufS"/>
    <property type="match status" value="1"/>
</dbReference>